<protein>
    <submittedName>
        <fullName evidence="7">LysE family transporter</fullName>
    </submittedName>
</protein>
<proteinExistence type="predicted"/>
<evidence type="ECO:0000256" key="3">
    <source>
        <dbReference type="ARBA" id="ARBA00022692"/>
    </source>
</evidence>
<dbReference type="RefSeq" id="WP_276235835.1">
    <property type="nucleotide sequence ID" value="NZ_CP119802.1"/>
</dbReference>
<dbReference type="Proteomes" id="UP001596398">
    <property type="component" value="Unassembled WGS sequence"/>
</dbReference>
<gene>
    <name evidence="7" type="ORF">ACFQJ4_05705</name>
</gene>
<dbReference type="GeneID" id="79266484"/>
<keyword evidence="3 6" id="KW-0812">Transmembrane</keyword>
<dbReference type="EMBL" id="JBHTAP010000001">
    <property type="protein sequence ID" value="MFC7234813.1"/>
    <property type="molecule type" value="Genomic_DNA"/>
</dbReference>
<keyword evidence="8" id="KW-1185">Reference proteome</keyword>
<keyword evidence="5 6" id="KW-0472">Membrane</keyword>
<evidence type="ECO:0000313" key="7">
    <source>
        <dbReference type="EMBL" id="MFC7234813.1"/>
    </source>
</evidence>
<evidence type="ECO:0000256" key="1">
    <source>
        <dbReference type="ARBA" id="ARBA00004651"/>
    </source>
</evidence>
<evidence type="ECO:0000256" key="6">
    <source>
        <dbReference type="SAM" id="Phobius"/>
    </source>
</evidence>
<feature type="transmembrane region" description="Helical" evidence="6">
    <location>
        <begin position="37"/>
        <end position="63"/>
    </location>
</feature>
<keyword evidence="4 6" id="KW-1133">Transmembrane helix</keyword>
<comment type="subcellular location">
    <subcellularLocation>
        <location evidence="1">Cell membrane</location>
        <topology evidence="1">Multi-pass membrane protein</topology>
    </subcellularLocation>
</comment>
<evidence type="ECO:0000256" key="4">
    <source>
        <dbReference type="ARBA" id="ARBA00022989"/>
    </source>
</evidence>
<evidence type="ECO:0000256" key="2">
    <source>
        <dbReference type="ARBA" id="ARBA00022475"/>
    </source>
</evidence>
<dbReference type="GO" id="GO:0005886">
    <property type="term" value="C:plasma membrane"/>
    <property type="evidence" value="ECO:0007669"/>
    <property type="project" value="UniProtKB-SubCell"/>
</dbReference>
<name>A0ABD5ZMX8_9EURY</name>
<reference evidence="7 8" key="1">
    <citation type="journal article" date="2019" name="Int. J. Syst. Evol. Microbiol.">
        <title>The Global Catalogue of Microorganisms (GCM) 10K type strain sequencing project: providing services to taxonomists for standard genome sequencing and annotation.</title>
        <authorList>
            <consortium name="The Broad Institute Genomics Platform"/>
            <consortium name="The Broad Institute Genome Sequencing Center for Infectious Disease"/>
            <person name="Wu L."/>
            <person name="Ma J."/>
        </authorList>
    </citation>
    <scope>NUCLEOTIDE SEQUENCE [LARGE SCALE GENOMIC DNA]</scope>
    <source>
        <strain evidence="7 8">DT85</strain>
    </source>
</reference>
<comment type="caution">
    <text evidence="7">The sequence shown here is derived from an EMBL/GenBank/DDBJ whole genome shotgun (WGS) entry which is preliminary data.</text>
</comment>
<feature type="transmembrane region" description="Helical" evidence="6">
    <location>
        <begin position="92"/>
        <end position="109"/>
    </location>
</feature>
<keyword evidence="2" id="KW-1003">Cell membrane</keyword>
<sequence length="113" mass="10851">MPGLVTYLAAAVALILVPGPDTAFVLAQSVAAGRAAGVRAALGVAVGVCVHTVAAVVGLAALVRAAPALSDAAALAAGRARALFESTRARRWLGGVAGGATLALAGLAAREAL</sequence>
<evidence type="ECO:0000313" key="8">
    <source>
        <dbReference type="Proteomes" id="UP001596398"/>
    </source>
</evidence>
<accession>A0ABD5ZMX8</accession>
<organism evidence="7 8">
    <name type="scientific">Halosegnis marinus</name>
    <dbReference type="NCBI Taxonomy" id="3034023"/>
    <lineage>
        <taxon>Archaea</taxon>
        <taxon>Methanobacteriati</taxon>
        <taxon>Methanobacteriota</taxon>
        <taxon>Stenosarchaea group</taxon>
        <taxon>Halobacteria</taxon>
        <taxon>Halobacteriales</taxon>
        <taxon>Natronomonadaceae</taxon>
        <taxon>Halosegnis</taxon>
    </lineage>
</organism>
<evidence type="ECO:0000256" key="5">
    <source>
        <dbReference type="ARBA" id="ARBA00023136"/>
    </source>
</evidence>
<dbReference type="AlphaFoldDB" id="A0ABD5ZMX8"/>
<dbReference type="Pfam" id="PF01810">
    <property type="entry name" value="LysE"/>
    <property type="match status" value="1"/>
</dbReference>
<dbReference type="InterPro" id="IPR001123">
    <property type="entry name" value="LeuE-type"/>
</dbReference>